<evidence type="ECO:0000256" key="3">
    <source>
        <dbReference type="ARBA" id="ARBA00022448"/>
    </source>
</evidence>
<dbReference type="PANTHER" id="PTHR10791:SF225">
    <property type="entry name" value="BIDIRECTIONAL SUGAR TRANSPORTER SWEET"/>
    <property type="match status" value="1"/>
</dbReference>
<gene>
    <name evidence="10" type="ORF">Tco_0875625</name>
</gene>
<evidence type="ECO:0000256" key="9">
    <source>
        <dbReference type="SAM" id="Phobius"/>
    </source>
</evidence>
<reference evidence="10" key="2">
    <citation type="submission" date="2022-01" db="EMBL/GenBank/DDBJ databases">
        <authorList>
            <person name="Yamashiro T."/>
            <person name="Shiraishi A."/>
            <person name="Satake H."/>
            <person name="Nakayama K."/>
        </authorList>
    </citation>
    <scope>NUCLEOTIDE SEQUENCE</scope>
</reference>
<dbReference type="Gene3D" id="1.20.1280.290">
    <property type="match status" value="2"/>
</dbReference>
<dbReference type="EMBL" id="BQNB010013514">
    <property type="protein sequence ID" value="GJT16919.1"/>
    <property type="molecule type" value="Genomic_DNA"/>
</dbReference>
<comment type="subcellular location">
    <subcellularLocation>
        <location evidence="1">Endomembrane system</location>
        <topology evidence="1">Multi-pass membrane protein</topology>
    </subcellularLocation>
</comment>
<dbReference type="PANTHER" id="PTHR10791">
    <property type="entry name" value="RAG1-ACTIVATING PROTEIN 1"/>
    <property type="match status" value="1"/>
</dbReference>
<evidence type="ECO:0000256" key="4">
    <source>
        <dbReference type="ARBA" id="ARBA00022597"/>
    </source>
</evidence>
<feature type="transmembrane region" description="Helical" evidence="9">
    <location>
        <begin position="49"/>
        <end position="67"/>
    </location>
</feature>
<dbReference type="InterPro" id="IPR047664">
    <property type="entry name" value="SWEET"/>
</dbReference>
<keyword evidence="11" id="KW-1185">Reference proteome</keyword>
<keyword evidence="8 9" id="KW-0472">Membrane</keyword>
<protein>
    <submittedName>
        <fullName evidence="10">Bidirectional sugar transporter SWEET12-like protein</fullName>
    </submittedName>
</protein>
<proteinExistence type="inferred from homology"/>
<accession>A0ABQ5BUZ6</accession>
<evidence type="ECO:0000313" key="10">
    <source>
        <dbReference type="EMBL" id="GJT16919.1"/>
    </source>
</evidence>
<feature type="transmembrane region" description="Helical" evidence="9">
    <location>
        <begin position="133"/>
        <end position="154"/>
    </location>
</feature>
<name>A0ABQ5BUZ6_9ASTR</name>
<dbReference type="Proteomes" id="UP001151760">
    <property type="component" value="Unassembled WGS sequence"/>
</dbReference>
<sequence length="339" mass="38221">MSIFSNIQHPLTFAFGILGNMVSFMVYLAPAPTFYRIVKKKSTEGFQSLPYVMALFSSMIWIYYAALKTDATLLITINAVGCVIETLYIAIYIAYAPKNVKMQTTKFVVSLNFVGFWVIALSTHYLAEGETRVQILGWICLVISVSVFAAPLSIMKKVIRTKSVEFMPFGLSFFLALSAVMWFFYGLLQKDIYVALPNMIGFVLGVVQMIIYLVYRNYTTKNIKLEKKLPSSIPTHDICPAYEAPKHYSNEPKTQDKSATIECSQVVDIETILDEPQVVCAAEPVNYMIKDVMLEDMILKASTSCTSIQQQPIDAFEDYNQMKNMKAPDNQVYLIESAA</sequence>
<evidence type="ECO:0000256" key="6">
    <source>
        <dbReference type="ARBA" id="ARBA00022737"/>
    </source>
</evidence>
<feature type="transmembrane region" description="Helical" evidence="9">
    <location>
        <begin position="73"/>
        <end position="95"/>
    </location>
</feature>
<feature type="transmembrane region" description="Helical" evidence="9">
    <location>
        <begin position="107"/>
        <end position="127"/>
    </location>
</feature>
<comment type="similarity">
    <text evidence="2">Belongs to the SWEET sugar transporter family.</text>
</comment>
<organism evidence="10 11">
    <name type="scientific">Tanacetum coccineum</name>
    <dbReference type="NCBI Taxonomy" id="301880"/>
    <lineage>
        <taxon>Eukaryota</taxon>
        <taxon>Viridiplantae</taxon>
        <taxon>Streptophyta</taxon>
        <taxon>Embryophyta</taxon>
        <taxon>Tracheophyta</taxon>
        <taxon>Spermatophyta</taxon>
        <taxon>Magnoliopsida</taxon>
        <taxon>eudicotyledons</taxon>
        <taxon>Gunneridae</taxon>
        <taxon>Pentapetalae</taxon>
        <taxon>asterids</taxon>
        <taxon>campanulids</taxon>
        <taxon>Asterales</taxon>
        <taxon>Asteraceae</taxon>
        <taxon>Asteroideae</taxon>
        <taxon>Anthemideae</taxon>
        <taxon>Anthemidinae</taxon>
        <taxon>Tanacetum</taxon>
    </lineage>
</organism>
<evidence type="ECO:0000256" key="7">
    <source>
        <dbReference type="ARBA" id="ARBA00022989"/>
    </source>
</evidence>
<evidence type="ECO:0000256" key="2">
    <source>
        <dbReference type="ARBA" id="ARBA00007809"/>
    </source>
</evidence>
<keyword evidence="6" id="KW-0677">Repeat</keyword>
<keyword evidence="7 9" id="KW-1133">Transmembrane helix</keyword>
<reference evidence="10" key="1">
    <citation type="journal article" date="2022" name="Int. J. Mol. Sci.">
        <title>Draft Genome of Tanacetum Coccineum: Genomic Comparison of Closely Related Tanacetum-Family Plants.</title>
        <authorList>
            <person name="Yamashiro T."/>
            <person name="Shiraishi A."/>
            <person name="Nakayama K."/>
            <person name="Satake H."/>
        </authorList>
    </citation>
    <scope>NUCLEOTIDE SEQUENCE</scope>
</reference>
<feature type="transmembrane region" description="Helical" evidence="9">
    <location>
        <begin position="166"/>
        <end position="186"/>
    </location>
</feature>
<keyword evidence="5 9" id="KW-0812">Transmembrane</keyword>
<feature type="transmembrane region" description="Helical" evidence="9">
    <location>
        <begin position="192"/>
        <end position="215"/>
    </location>
</feature>
<evidence type="ECO:0000313" key="11">
    <source>
        <dbReference type="Proteomes" id="UP001151760"/>
    </source>
</evidence>
<evidence type="ECO:0000256" key="1">
    <source>
        <dbReference type="ARBA" id="ARBA00004127"/>
    </source>
</evidence>
<comment type="caution">
    <text evidence="10">The sequence shown here is derived from an EMBL/GenBank/DDBJ whole genome shotgun (WGS) entry which is preliminary data.</text>
</comment>
<dbReference type="InterPro" id="IPR004316">
    <property type="entry name" value="SWEET_rpt"/>
</dbReference>
<evidence type="ECO:0000256" key="8">
    <source>
        <dbReference type="ARBA" id="ARBA00023136"/>
    </source>
</evidence>
<feature type="transmembrane region" description="Helical" evidence="9">
    <location>
        <begin position="12"/>
        <end position="29"/>
    </location>
</feature>
<keyword evidence="3" id="KW-0813">Transport</keyword>
<keyword evidence="4" id="KW-0762">Sugar transport</keyword>
<dbReference type="Pfam" id="PF03083">
    <property type="entry name" value="MtN3_slv"/>
    <property type="match status" value="2"/>
</dbReference>
<evidence type="ECO:0000256" key="5">
    <source>
        <dbReference type="ARBA" id="ARBA00022692"/>
    </source>
</evidence>